<feature type="domain" description="S-Me-THD-like C-terminal" evidence="2">
    <location>
        <begin position="168"/>
        <end position="360"/>
    </location>
</feature>
<dbReference type="Proteomes" id="UP000075604">
    <property type="component" value="Unassembled WGS sequence"/>
</dbReference>
<evidence type="ECO:0000259" key="1">
    <source>
        <dbReference type="Pfam" id="PF06032"/>
    </source>
</evidence>
<evidence type="ECO:0000313" key="3">
    <source>
        <dbReference type="EMBL" id="KYF49559.1"/>
    </source>
</evidence>
<dbReference type="Pfam" id="PF20906">
    <property type="entry name" value="S-Me-THD_C"/>
    <property type="match status" value="1"/>
</dbReference>
<dbReference type="SUPFAM" id="SSF160991">
    <property type="entry name" value="CV3147-like"/>
    <property type="match status" value="1"/>
</dbReference>
<organism evidence="3 4">
    <name type="scientific">Sorangium cellulosum</name>
    <name type="common">Polyangium cellulosum</name>
    <dbReference type="NCBI Taxonomy" id="56"/>
    <lineage>
        <taxon>Bacteria</taxon>
        <taxon>Pseudomonadati</taxon>
        <taxon>Myxococcota</taxon>
        <taxon>Polyangia</taxon>
        <taxon>Polyangiales</taxon>
        <taxon>Polyangiaceae</taxon>
        <taxon>Sorangium</taxon>
    </lineage>
</organism>
<gene>
    <name evidence="3" type="ORF">BE04_33630</name>
</gene>
<dbReference type="AlphaFoldDB" id="A0A150P2C1"/>
<dbReference type="InterPro" id="IPR048350">
    <property type="entry name" value="S-Me-THD-like_C"/>
</dbReference>
<feature type="domain" description="S-Me-THD N-terminal" evidence="1">
    <location>
        <begin position="8"/>
        <end position="164"/>
    </location>
</feature>
<comment type="caution">
    <text evidence="3">The sequence shown here is derived from an EMBL/GenBank/DDBJ whole genome shotgun (WGS) entry which is preliminary data.</text>
</comment>
<reference evidence="3 4" key="1">
    <citation type="submission" date="2014-02" db="EMBL/GenBank/DDBJ databases">
        <title>The small core and large imbalanced accessory genome model reveals a collaborative survival strategy of Sorangium cellulosum strains in nature.</title>
        <authorList>
            <person name="Han K."/>
            <person name="Peng R."/>
            <person name="Blom J."/>
            <person name="Li Y.-Z."/>
        </authorList>
    </citation>
    <scope>NUCLEOTIDE SEQUENCE [LARGE SCALE GENOMIC DNA]</scope>
    <source>
        <strain evidence="3 4">So0157-18</strain>
    </source>
</reference>
<evidence type="ECO:0000313" key="4">
    <source>
        <dbReference type="Proteomes" id="UP000075604"/>
    </source>
</evidence>
<evidence type="ECO:0008006" key="5">
    <source>
        <dbReference type="Google" id="ProtNLM"/>
    </source>
</evidence>
<sequence length="365" mass="39264">MGLVLERKDLRDLSLGAAFLGTGGGGDPYIGRLMLERVMAEGRRVEIVPLGEVSDGDRVIPTAMMGAPTCLVEKIPRGDEGALSLRRLEAFLGVRATCTMPVEAGGMNATVPLIVGAQLGLPVVDADGMGRAFPNLYQDTFHVHGVPGTPMAITDEHGDTVILTACDDFRKEWIARGVTIRMGGCAHIAEYSMDGRTARRAAIAGTLGVCLAIGRAIREANEQHSDPFDRLVGSLRDTPYRHARVLWTGKVIEVYRRTTEGFARGWARLRDTEGSGETLDVLIQNENLVARAGSRVLCSVPDLLCILDRETAEPITTEALRYGQQVKVVGVAAPPILRAPEALVVFGPRAFGIDLDFVPVEESAP</sequence>
<dbReference type="InterPro" id="IPR024071">
    <property type="entry name" value="S-Me-THD_C_sf"/>
</dbReference>
<accession>A0A150P2C1</accession>
<dbReference type="Gene3D" id="3.40.1610.10">
    <property type="entry name" value="CV3147-like domain"/>
    <property type="match status" value="1"/>
</dbReference>
<dbReference type="Gene3D" id="2.40.390.10">
    <property type="entry name" value="CV3147-like"/>
    <property type="match status" value="1"/>
</dbReference>
<protein>
    <recommendedName>
        <fullName evidence="5">DUF917 domain-containing protein</fullName>
    </recommendedName>
</protein>
<dbReference type="InterPro" id="IPR010318">
    <property type="entry name" value="S-Me-THD_N"/>
</dbReference>
<dbReference type="Pfam" id="PF06032">
    <property type="entry name" value="S-Me-THD_N"/>
    <property type="match status" value="1"/>
</dbReference>
<dbReference type="InterPro" id="IPR027479">
    <property type="entry name" value="S-Me-THD_N_sf"/>
</dbReference>
<evidence type="ECO:0000259" key="2">
    <source>
        <dbReference type="Pfam" id="PF20906"/>
    </source>
</evidence>
<dbReference type="EMBL" id="JELX01004234">
    <property type="protein sequence ID" value="KYF49559.1"/>
    <property type="molecule type" value="Genomic_DNA"/>
</dbReference>
<name>A0A150P2C1_SORCE</name>
<proteinExistence type="predicted"/>